<dbReference type="HOGENOM" id="CLU_1621944_0_0_1"/>
<dbReference type="PANTHER" id="PTHR34115:SF13">
    <property type="entry name" value="RPB1A"/>
    <property type="match status" value="1"/>
</dbReference>
<evidence type="ECO:0000313" key="2">
    <source>
        <dbReference type="EMBL" id="EOY12316.1"/>
    </source>
</evidence>
<dbReference type="PANTHER" id="PTHR34115">
    <property type="entry name" value="PROTEIN, PUTATIVE-RELATED"/>
    <property type="match status" value="1"/>
</dbReference>
<name>A0A061F5J7_THECC</name>
<dbReference type="Proteomes" id="UP000026915">
    <property type="component" value="Chromosome 7"/>
</dbReference>
<gene>
    <name evidence="2" type="ORF">TCM_030857</name>
</gene>
<reference evidence="2 3" key="1">
    <citation type="journal article" date="2013" name="Genome Biol.">
        <title>The genome sequence of the most widely cultivated cacao type and its use to identify candidate genes regulating pod color.</title>
        <authorList>
            <person name="Motamayor J.C."/>
            <person name="Mockaitis K."/>
            <person name="Schmutz J."/>
            <person name="Haiminen N."/>
            <person name="Iii D.L."/>
            <person name="Cornejo O."/>
            <person name="Findley S.D."/>
            <person name="Zheng P."/>
            <person name="Utro F."/>
            <person name="Royaert S."/>
            <person name="Saski C."/>
            <person name="Jenkins J."/>
            <person name="Podicheti R."/>
            <person name="Zhao M."/>
            <person name="Scheffler B.E."/>
            <person name="Stack J.C."/>
            <person name="Feltus F.A."/>
            <person name="Mustiga G.M."/>
            <person name="Amores F."/>
            <person name="Phillips W."/>
            <person name="Marelli J.P."/>
            <person name="May G.D."/>
            <person name="Shapiro H."/>
            <person name="Ma J."/>
            <person name="Bustamante C.D."/>
            <person name="Schnell R.J."/>
            <person name="Main D."/>
            <person name="Gilbert D."/>
            <person name="Parida L."/>
            <person name="Kuhn D.N."/>
        </authorList>
    </citation>
    <scope>NUCLEOTIDE SEQUENCE [LARGE SCALE GENOMIC DNA]</scope>
    <source>
        <strain evidence="3">cv. Matina 1-6</strain>
    </source>
</reference>
<sequence length="190" mass="21060">MLISMPTPRGVNVGYSGVVQSQNGRWKKYELSHASGMDLLSVFSSLIGILSLLSNWVSLKYQDESPFKDGNNINISVSVIALIICLIAIVVIYNGQYVGYHKTIINISILSGSFAIISVLKILFPNLGWFFRAIWLAWFACLALDSYKELFQFFAVAARGIPDLWNTFLGRDQVNEGNNDQSSTTDHASA</sequence>
<organism evidence="2 3">
    <name type="scientific">Theobroma cacao</name>
    <name type="common">Cacao</name>
    <name type="synonym">Cocoa</name>
    <dbReference type="NCBI Taxonomy" id="3641"/>
    <lineage>
        <taxon>Eukaryota</taxon>
        <taxon>Viridiplantae</taxon>
        <taxon>Streptophyta</taxon>
        <taxon>Embryophyta</taxon>
        <taxon>Tracheophyta</taxon>
        <taxon>Spermatophyta</taxon>
        <taxon>Magnoliopsida</taxon>
        <taxon>eudicotyledons</taxon>
        <taxon>Gunneridae</taxon>
        <taxon>Pentapetalae</taxon>
        <taxon>rosids</taxon>
        <taxon>malvids</taxon>
        <taxon>Malvales</taxon>
        <taxon>Malvaceae</taxon>
        <taxon>Byttnerioideae</taxon>
        <taxon>Theobroma</taxon>
    </lineage>
</organism>
<keyword evidence="1" id="KW-0812">Transmembrane</keyword>
<proteinExistence type="predicted"/>
<dbReference type="Gramene" id="EOY12316">
    <property type="protein sequence ID" value="EOY12316"/>
    <property type="gene ID" value="TCM_030857"/>
</dbReference>
<evidence type="ECO:0000313" key="3">
    <source>
        <dbReference type="Proteomes" id="UP000026915"/>
    </source>
</evidence>
<feature type="transmembrane region" description="Helical" evidence="1">
    <location>
        <begin position="104"/>
        <end position="123"/>
    </location>
</feature>
<dbReference type="AlphaFoldDB" id="A0A061F5J7"/>
<dbReference type="InParanoid" id="A0A061F5J7"/>
<feature type="transmembrane region" description="Helical" evidence="1">
    <location>
        <begin position="35"/>
        <end position="53"/>
    </location>
</feature>
<dbReference type="InterPro" id="IPR053258">
    <property type="entry name" value="Ca-permeable_cation_channel"/>
</dbReference>
<feature type="transmembrane region" description="Helical" evidence="1">
    <location>
        <begin position="73"/>
        <end position="92"/>
    </location>
</feature>
<accession>A0A061F5J7</accession>
<keyword evidence="1" id="KW-0472">Membrane</keyword>
<evidence type="ECO:0000256" key="1">
    <source>
        <dbReference type="SAM" id="Phobius"/>
    </source>
</evidence>
<protein>
    <submittedName>
        <fullName evidence="2">Uncharacterized protein</fullName>
    </submittedName>
</protein>
<keyword evidence="3" id="KW-1185">Reference proteome</keyword>
<dbReference type="EMBL" id="CM001885">
    <property type="protein sequence ID" value="EOY12316.1"/>
    <property type="molecule type" value="Genomic_DNA"/>
</dbReference>
<keyword evidence="1" id="KW-1133">Transmembrane helix</keyword>